<feature type="transmembrane region" description="Helical" evidence="11">
    <location>
        <begin position="636"/>
        <end position="654"/>
    </location>
</feature>
<reference evidence="13" key="1">
    <citation type="submission" date="2021-02" db="EMBL/GenBank/DDBJ databases">
        <authorList>
            <person name="Nowell W R."/>
        </authorList>
    </citation>
    <scope>NUCLEOTIDE SEQUENCE</scope>
</reference>
<keyword evidence="5 11" id="KW-0812">Transmembrane</keyword>
<gene>
    <name evidence="13" type="ORF">CJN711_LOCUS7129</name>
    <name evidence="14" type="ORF">KQP761_LOCUS21837</name>
</gene>
<evidence type="ECO:0000313" key="13">
    <source>
        <dbReference type="EMBL" id="CAF1100482.1"/>
    </source>
</evidence>
<evidence type="ECO:0000256" key="4">
    <source>
        <dbReference type="ARBA" id="ARBA00022679"/>
    </source>
</evidence>
<feature type="transmembrane region" description="Helical" evidence="11">
    <location>
        <begin position="870"/>
        <end position="889"/>
    </location>
</feature>
<feature type="transmembrane region" description="Helical" evidence="11">
    <location>
        <begin position="427"/>
        <end position="449"/>
    </location>
</feature>
<feature type="transmembrane region" description="Helical" evidence="11">
    <location>
        <begin position="774"/>
        <end position="794"/>
    </location>
</feature>
<keyword evidence="2" id="KW-1003">Cell membrane</keyword>
<evidence type="ECO:0000313" key="14">
    <source>
        <dbReference type="EMBL" id="CAF1597074.1"/>
    </source>
</evidence>
<dbReference type="SUPFAM" id="SSF48317">
    <property type="entry name" value="Acid phosphatase/Vanadium-dependent haloperoxidase"/>
    <property type="match status" value="1"/>
</dbReference>
<dbReference type="InterPro" id="IPR036938">
    <property type="entry name" value="PAP2/HPO_sf"/>
</dbReference>
<dbReference type="Pfam" id="PF01790">
    <property type="entry name" value="LGT"/>
    <property type="match status" value="1"/>
</dbReference>
<dbReference type="EMBL" id="CAJNOW010011388">
    <property type="protein sequence ID" value="CAF1597074.1"/>
    <property type="molecule type" value="Genomic_DNA"/>
</dbReference>
<evidence type="ECO:0000256" key="7">
    <source>
        <dbReference type="ARBA" id="ARBA00023098"/>
    </source>
</evidence>
<dbReference type="Proteomes" id="UP000663834">
    <property type="component" value="Unassembled WGS sequence"/>
</dbReference>
<organism evidence="13 15">
    <name type="scientific">Rotaria magnacalcarata</name>
    <dbReference type="NCBI Taxonomy" id="392030"/>
    <lineage>
        <taxon>Eukaryota</taxon>
        <taxon>Metazoa</taxon>
        <taxon>Spiralia</taxon>
        <taxon>Gnathifera</taxon>
        <taxon>Rotifera</taxon>
        <taxon>Eurotatoria</taxon>
        <taxon>Bdelloidea</taxon>
        <taxon>Philodinida</taxon>
        <taxon>Philodinidae</taxon>
        <taxon>Rotaria</taxon>
    </lineage>
</organism>
<dbReference type="PANTHER" id="PTHR30589">
    <property type="entry name" value="PROLIPOPROTEIN DIACYLGLYCERYL TRANSFERASE"/>
    <property type="match status" value="1"/>
</dbReference>
<dbReference type="GO" id="GO:0008961">
    <property type="term" value="F:phosphatidylglycerol-prolipoprotein diacylglyceryl transferase activity"/>
    <property type="evidence" value="ECO:0007669"/>
    <property type="project" value="InterPro"/>
</dbReference>
<sequence>MITQKNFYLYKWYADLVDEKTGDVIIVYLGEVEWNFLKLSFTNILQFLQKNHLISQATFSNYSLPVLENKSFHINSSQLSGQWESKTESIIEKLFESNDGYILWECFMPSASGQIKIDETIRKGLGYVERLTLTLKPWQLPISILRWGRFLSENQHIVWIRWEGEQKRCLIFHNGTKSADGIINDDIIEFGRYRLMLSEKYALRNGPLIKTVFDKFSWIKNTFPLGVLNMKECKWQTWSELYENDRSIANGWSIHENVECKPTMSFLGKILYGSLFSILIPLVLMFWSKQTETYIHLPIPTNSIVAFLLSLFGVVLMISAMLELWIKGNGLPMNAYPPPKLVTTGAYKIFTHPIYIGSSLLSIGISMCFQSKSGFWLISPIFTLTWLALVHGYENEDLKKRFPECTWNPLLNIPENVKTKRQLKDIVSVYCFVLIPWLIFYQTIIFIGTPVNSISTYLTLENKLPIIEWTELFYLLAYPYVIFLPFVLQTKQQIRSFIFDGLMNISIGIYLQVIFPFVAVPREFSPTTILGEILLHEHDLDGPVGALPSFHVSWAFLSGYYYTWCFPKYNFIFYFISILISASCVTTGMHSILDVIAGFILFIICIKRETLWIYIRNYFEILANSWSCFRIGKLRVISHSFYAFITIFTGTFLLCCLVAHTYTIVLVSTSSLVGAGIWGQYIEKSSGLSRPFGYFGCIVGGAIGSILASWLFSIPLISILSAYALASPWIQGVGRFRCVIQGCCHGRPTNKFIGILVTNPRSRVCSLSDLKGTYVHITAGYSMLANLVIGMFLWRLWYSNVALTLILSLYFILIGLSRFVEEAYRGELQTPIYYKLKIYQWTAIAFVVIGIIISILPFDDGASLKLIWNCEYLIPCILLGLFTAFAAGMDFPESNSRFSRLSD</sequence>
<evidence type="ECO:0000256" key="8">
    <source>
        <dbReference type="ARBA" id="ARBA00023136"/>
    </source>
</evidence>
<feature type="transmembrane region" description="Helical" evidence="11">
    <location>
        <begin position="270"/>
        <end position="288"/>
    </location>
</feature>
<evidence type="ECO:0000256" key="3">
    <source>
        <dbReference type="ARBA" id="ARBA00022516"/>
    </source>
</evidence>
<dbReference type="GO" id="GO:0012505">
    <property type="term" value="C:endomembrane system"/>
    <property type="evidence" value="ECO:0007669"/>
    <property type="project" value="UniProtKB-SubCell"/>
</dbReference>
<feature type="transmembrane region" description="Helical" evidence="11">
    <location>
        <begin position="839"/>
        <end position="858"/>
    </location>
</feature>
<dbReference type="AlphaFoldDB" id="A0A814P434"/>
<evidence type="ECO:0000256" key="5">
    <source>
        <dbReference type="ARBA" id="ARBA00022692"/>
    </source>
</evidence>
<feature type="transmembrane region" description="Helical" evidence="11">
    <location>
        <begin position="373"/>
        <end position="393"/>
    </location>
</feature>
<keyword evidence="10" id="KW-1208">Phospholipid metabolism</keyword>
<comment type="caution">
    <text evidence="13">The sequence shown here is derived from an EMBL/GenBank/DDBJ whole genome shotgun (WGS) entry which is preliminary data.</text>
</comment>
<feature type="transmembrane region" description="Helical" evidence="11">
    <location>
        <begin position="595"/>
        <end position="615"/>
    </location>
</feature>
<feature type="transmembrane region" description="Helical" evidence="11">
    <location>
        <begin position="497"/>
        <end position="518"/>
    </location>
</feature>
<feature type="transmembrane region" description="Helical" evidence="11">
    <location>
        <begin position="801"/>
        <end position="819"/>
    </location>
</feature>
<feature type="transmembrane region" description="Helical" evidence="11">
    <location>
        <begin position="469"/>
        <end position="488"/>
    </location>
</feature>
<proteinExistence type="predicted"/>
<dbReference type="Pfam" id="PF14378">
    <property type="entry name" value="PAP2_3"/>
    <property type="match status" value="1"/>
</dbReference>
<feature type="transmembrane region" description="Helical" evidence="11">
    <location>
        <begin position="571"/>
        <end position="589"/>
    </location>
</feature>
<dbReference type="GO" id="GO:0005886">
    <property type="term" value="C:plasma membrane"/>
    <property type="evidence" value="ECO:0007669"/>
    <property type="project" value="InterPro"/>
</dbReference>
<protein>
    <recommendedName>
        <fullName evidence="12">Inositolphosphotransferase Aur1/Ipt1 domain-containing protein</fullName>
    </recommendedName>
</protein>
<dbReference type="Proteomes" id="UP000663855">
    <property type="component" value="Unassembled WGS sequence"/>
</dbReference>
<feature type="transmembrane region" description="Helical" evidence="11">
    <location>
        <begin position="304"/>
        <end position="326"/>
    </location>
</feature>
<comment type="subcellular location">
    <subcellularLocation>
        <location evidence="1">Endomembrane system</location>
        <topology evidence="1">Multi-pass membrane protein</topology>
    </subcellularLocation>
</comment>
<evidence type="ECO:0000256" key="11">
    <source>
        <dbReference type="SAM" id="Phobius"/>
    </source>
</evidence>
<accession>A0A814P434</accession>
<evidence type="ECO:0000256" key="2">
    <source>
        <dbReference type="ARBA" id="ARBA00022475"/>
    </source>
</evidence>
<evidence type="ECO:0000313" key="15">
    <source>
        <dbReference type="Proteomes" id="UP000663855"/>
    </source>
</evidence>
<dbReference type="InterPro" id="IPR001640">
    <property type="entry name" value="Lgt"/>
</dbReference>
<dbReference type="OrthoDB" id="9986923at2759"/>
<dbReference type="InterPro" id="IPR026841">
    <property type="entry name" value="Aur1/Ipt1"/>
</dbReference>
<evidence type="ECO:0000259" key="12">
    <source>
        <dbReference type="Pfam" id="PF14378"/>
    </source>
</evidence>
<keyword evidence="7" id="KW-0443">Lipid metabolism</keyword>
<dbReference type="GO" id="GO:0006656">
    <property type="term" value="P:phosphatidylcholine biosynthetic process"/>
    <property type="evidence" value="ECO:0007669"/>
    <property type="project" value="UniProtKB-UniPathway"/>
</dbReference>
<dbReference type="GO" id="GO:0042158">
    <property type="term" value="P:lipoprotein biosynthetic process"/>
    <property type="evidence" value="ECO:0007669"/>
    <property type="project" value="InterPro"/>
</dbReference>
<evidence type="ECO:0000256" key="1">
    <source>
        <dbReference type="ARBA" id="ARBA00004127"/>
    </source>
</evidence>
<keyword evidence="8 11" id="KW-0472">Membrane</keyword>
<name>A0A814P434_9BILA</name>
<feature type="domain" description="Inositolphosphotransferase Aur1/Ipt1" evidence="12">
    <location>
        <begin position="468"/>
        <end position="605"/>
    </location>
</feature>
<feature type="transmembrane region" description="Helical" evidence="11">
    <location>
        <begin position="544"/>
        <end position="564"/>
    </location>
</feature>
<feature type="transmembrane region" description="Helical" evidence="11">
    <location>
        <begin position="660"/>
        <end position="681"/>
    </location>
</feature>
<dbReference type="UniPathway" id="UPA00753"/>
<evidence type="ECO:0000256" key="6">
    <source>
        <dbReference type="ARBA" id="ARBA00022989"/>
    </source>
</evidence>
<keyword evidence="6 11" id="KW-1133">Transmembrane helix</keyword>
<dbReference type="Pfam" id="PF04191">
    <property type="entry name" value="PEMT"/>
    <property type="match status" value="1"/>
</dbReference>
<feature type="transmembrane region" description="Helical" evidence="11">
    <location>
        <begin position="693"/>
        <end position="726"/>
    </location>
</feature>
<evidence type="ECO:0000256" key="10">
    <source>
        <dbReference type="ARBA" id="ARBA00023264"/>
    </source>
</evidence>
<dbReference type="PANTHER" id="PTHR30589:SF0">
    <property type="entry name" value="PHOSPHATIDYLGLYCEROL--PROLIPOPROTEIN DIACYLGLYCERYL TRANSFERASE"/>
    <property type="match status" value="1"/>
</dbReference>
<dbReference type="EMBL" id="CAJNOV010002341">
    <property type="protein sequence ID" value="CAF1100482.1"/>
    <property type="molecule type" value="Genomic_DNA"/>
</dbReference>
<dbReference type="Gene3D" id="1.20.120.1630">
    <property type="match status" value="1"/>
</dbReference>
<keyword evidence="9" id="KW-0594">Phospholipid biosynthesis</keyword>
<keyword evidence="3" id="KW-0444">Lipid biosynthesis</keyword>
<keyword evidence="4" id="KW-0808">Transferase</keyword>
<dbReference type="InterPro" id="IPR007318">
    <property type="entry name" value="Phopholipid_MeTrfase"/>
</dbReference>
<evidence type="ECO:0000256" key="9">
    <source>
        <dbReference type="ARBA" id="ARBA00023209"/>
    </source>
</evidence>